<keyword evidence="2" id="KW-1133">Transmembrane helix</keyword>
<dbReference type="Pfam" id="PF06809">
    <property type="entry name" value="NPDC1"/>
    <property type="match status" value="1"/>
</dbReference>
<feature type="region of interest" description="Disordered" evidence="1">
    <location>
        <begin position="191"/>
        <end position="212"/>
    </location>
</feature>
<dbReference type="OrthoDB" id="6270617at2759"/>
<feature type="chain" id="PRO_5035753725" evidence="3">
    <location>
        <begin position="26"/>
        <end position="463"/>
    </location>
</feature>
<keyword evidence="2" id="KW-0472">Membrane</keyword>
<dbReference type="GO" id="GO:0016020">
    <property type="term" value="C:membrane"/>
    <property type="evidence" value="ECO:0007669"/>
    <property type="project" value="InterPro"/>
</dbReference>
<feature type="signal peptide" evidence="3">
    <location>
        <begin position="1"/>
        <end position="25"/>
    </location>
</feature>
<feature type="transmembrane region" description="Helical" evidence="2">
    <location>
        <begin position="321"/>
        <end position="343"/>
    </location>
</feature>
<protein>
    <submittedName>
        <fullName evidence="4">(apollo) hypothetical protein</fullName>
    </submittedName>
</protein>
<evidence type="ECO:0000313" key="5">
    <source>
        <dbReference type="Proteomes" id="UP000691718"/>
    </source>
</evidence>
<evidence type="ECO:0000256" key="2">
    <source>
        <dbReference type="SAM" id="Phobius"/>
    </source>
</evidence>
<dbReference type="PANTHER" id="PTHR23352">
    <property type="entry name" value="NEURAL PROLIFERATION DIFFERENTIATION AND CONTROL PROTEIN-1 NPDC-1 PROTEIN"/>
    <property type="match status" value="1"/>
</dbReference>
<name>A0A8S3XAC5_PARAO</name>
<dbReference type="AlphaFoldDB" id="A0A8S3XAC5"/>
<keyword evidence="5" id="KW-1185">Reference proteome</keyword>
<keyword evidence="2" id="KW-0812">Transmembrane</keyword>
<dbReference type="InterPro" id="IPR009635">
    <property type="entry name" value="NPDC1"/>
</dbReference>
<feature type="region of interest" description="Disordered" evidence="1">
    <location>
        <begin position="398"/>
        <end position="419"/>
    </location>
</feature>
<proteinExistence type="predicted"/>
<dbReference type="EMBL" id="CAJQZP010001011">
    <property type="protein sequence ID" value="CAG5008275.1"/>
    <property type="molecule type" value="Genomic_DNA"/>
</dbReference>
<evidence type="ECO:0000256" key="3">
    <source>
        <dbReference type="SAM" id="SignalP"/>
    </source>
</evidence>
<reference evidence="4" key="1">
    <citation type="submission" date="2021-04" db="EMBL/GenBank/DDBJ databases">
        <authorList>
            <person name="Tunstrom K."/>
        </authorList>
    </citation>
    <scope>NUCLEOTIDE SEQUENCE</scope>
</reference>
<sequence>MSTLTVFFVGALAVFYFCRVPVTHGEMGDYDDDPPSPLKIPAAIGANDVNPPSPLPTTPGIMAPPAMKKCPTNRVKYTEKIRGLFQTKNLPDFFKNDYNPSATSSEPNVLVKDWFKMTAHRLQGVKQQPFWTSINVDKDAGTSKMVIRIIKDGFNNVDKEDVDKGTVENFHPDFVIESENSLEFAPDPNDGKFHFNPDKLEDGKQGEEEPHDFSFQDQIDRPTIVNQEIEPRREIRQNSNLGNSKTLVADELNKLRTGMANKEYRFPVSLLPANLRWLKINHPSTETQTKKSSHGADTVSRKPQIFTRNSESRTLKSLYDVSILAGICIGTIVALFVLTFVCYRVSKKVKIVAEDVCYPPYGVTGPTLETTSDPKLGQSAQMFHYQHQKQEMLSMEKVGTDPRNGSVSNPDSEEENAEGDYTVYECPGFATTGNMEVKNPMFVEESTLSTNGKCEVVLTQPKA</sequence>
<dbReference type="Proteomes" id="UP000691718">
    <property type="component" value="Unassembled WGS sequence"/>
</dbReference>
<keyword evidence="3" id="KW-0732">Signal</keyword>
<accession>A0A8S3XAC5</accession>
<comment type="caution">
    <text evidence="4">The sequence shown here is derived from an EMBL/GenBank/DDBJ whole genome shotgun (WGS) entry which is preliminary data.</text>
</comment>
<organism evidence="4 5">
    <name type="scientific">Parnassius apollo</name>
    <name type="common">Apollo butterfly</name>
    <name type="synonym">Papilio apollo</name>
    <dbReference type="NCBI Taxonomy" id="110799"/>
    <lineage>
        <taxon>Eukaryota</taxon>
        <taxon>Metazoa</taxon>
        <taxon>Ecdysozoa</taxon>
        <taxon>Arthropoda</taxon>
        <taxon>Hexapoda</taxon>
        <taxon>Insecta</taxon>
        <taxon>Pterygota</taxon>
        <taxon>Neoptera</taxon>
        <taxon>Endopterygota</taxon>
        <taxon>Lepidoptera</taxon>
        <taxon>Glossata</taxon>
        <taxon>Ditrysia</taxon>
        <taxon>Papilionoidea</taxon>
        <taxon>Papilionidae</taxon>
        <taxon>Parnassiinae</taxon>
        <taxon>Parnassini</taxon>
        <taxon>Parnassius</taxon>
        <taxon>Parnassius</taxon>
    </lineage>
</organism>
<evidence type="ECO:0000256" key="1">
    <source>
        <dbReference type="SAM" id="MobiDB-lite"/>
    </source>
</evidence>
<evidence type="ECO:0000313" key="4">
    <source>
        <dbReference type="EMBL" id="CAG5008275.1"/>
    </source>
</evidence>
<gene>
    <name evidence="4" type="ORF">PAPOLLO_LOCUS15048</name>
</gene>
<dbReference type="PANTHER" id="PTHR23352:SF2">
    <property type="entry name" value="NEURAL PROLIFERATION DIFFERENTIATION AND CONTROL PROTEIN 1"/>
    <property type="match status" value="1"/>
</dbReference>